<accession>A0ABQ1LIC0</accession>
<comment type="caution">
    <text evidence="1">The sequence shown here is derived from an EMBL/GenBank/DDBJ whole genome shotgun (WGS) entry which is preliminary data.</text>
</comment>
<name>A0ABQ1LIC0_9RHOB</name>
<gene>
    <name evidence="1" type="ORF">GCM10011363_44530</name>
</gene>
<proteinExistence type="predicted"/>
<evidence type="ECO:0000313" key="1">
    <source>
        <dbReference type="EMBL" id="GGC23124.1"/>
    </source>
</evidence>
<evidence type="ECO:0000313" key="2">
    <source>
        <dbReference type="Proteomes" id="UP000645462"/>
    </source>
</evidence>
<dbReference type="RefSeq" id="WP_229747974.1">
    <property type="nucleotide sequence ID" value="NZ_BMFC01000026.1"/>
</dbReference>
<organism evidence="1 2">
    <name type="scientific">Marivita lacus</name>
    <dbReference type="NCBI Taxonomy" id="1323742"/>
    <lineage>
        <taxon>Bacteria</taxon>
        <taxon>Pseudomonadati</taxon>
        <taxon>Pseudomonadota</taxon>
        <taxon>Alphaproteobacteria</taxon>
        <taxon>Rhodobacterales</taxon>
        <taxon>Roseobacteraceae</taxon>
        <taxon>Marivita</taxon>
    </lineage>
</organism>
<dbReference type="Proteomes" id="UP000645462">
    <property type="component" value="Unassembled WGS sequence"/>
</dbReference>
<reference evidence="2" key="1">
    <citation type="journal article" date="2019" name="Int. J. Syst. Evol. Microbiol.">
        <title>The Global Catalogue of Microorganisms (GCM) 10K type strain sequencing project: providing services to taxonomists for standard genome sequencing and annotation.</title>
        <authorList>
            <consortium name="The Broad Institute Genomics Platform"/>
            <consortium name="The Broad Institute Genome Sequencing Center for Infectious Disease"/>
            <person name="Wu L."/>
            <person name="Ma J."/>
        </authorList>
    </citation>
    <scope>NUCLEOTIDE SEQUENCE [LARGE SCALE GENOMIC DNA]</scope>
    <source>
        <strain evidence="2">CGMCC 1.12478</strain>
    </source>
</reference>
<keyword evidence="2" id="KW-1185">Reference proteome</keyword>
<protein>
    <submittedName>
        <fullName evidence="1">Uncharacterized protein</fullName>
    </submittedName>
</protein>
<dbReference type="EMBL" id="BMFC01000026">
    <property type="protein sequence ID" value="GGC23124.1"/>
    <property type="molecule type" value="Genomic_DNA"/>
</dbReference>
<sequence length="52" mass="5544">MQLLLGVLFGLLGLALATPLAAVGMTLVREVYVGDYLEREDETIVGAGQLRP</sequence>